<keyword evidence="4" id="KW-0770">Synapse</keyword>
<dbReference type="AlphaFoldDB" id="A0AAW0SK27"/>
<keyword evidence="6" id="KW-0472">Membrane</keyword>
<evidence type="ECO:0000256" key="2">
    <source>
        <dbReference type="ARBA" id="ARBA00022475"/>
    </source>
</evidence>
<dbReference type="GO" id="GO:0004888">
    <property type="term" value="F:transmembrane signaling receptor activity"/>
    <property type="evidence" value="ECO:0007669"/>
    <property type="project" value="InterPro"/>
</dbReference>
<keyword evidence="1 12" id="KW-0813">Transport</keyword>
<dbReference type="InterPro" id="IPR006201">
    <property type="entry name" value="Neur_channel"/>
</dbReference>
<comment type="caution">
    <text evidence="14">The sequence shown here is derived from an EMBL/GenBank/DDBJ whole genome shotgun (WGS) entry which is preliminary data.</text>
</comment>
<dbReference type="InterPro" id="IPR018000">
    <property type="entry name" value="Neurotransmitter_ion_chnl_CS"/>
</dbReference>
<dbReference type="Proteomes" id="UP001487740">
    <property type="component" value="Unassembled WGS sequence"/>
</dbReference>
<dbReference type="EMBL" id="JARAKH010000049">
    <property type="protein sequence ID" value="KAK8375673.1"/>
    <property type="molecule type" value="Genomic_DNA"/>
</dbReference>
<evidence type="ECO:0000259" key="13">
    <source>
        <dbReference type="Pfam" id="PF02931"/>
    </source>
</evidence>
<comment type="similarity">
    <text evidence="12">Belongs to the ligand-gated ion channel (TC 1.A.9) family.</text>
</comment>
<dbReference type="SUPFAM" id="SSF63712">
    <property type="entry name" value="Nicotinic receptor ligand binding domain-like"/>
    <property type="match status" value="1"/>
</dbReference>
<dbReference type="InterPro" id="IPR002394">
    <property type="entry name" value="Nicotinic_acetylcholine_rcpt"/>
</dbReference>
<dbReference type="PROSITE" id="PS00236">
    <property type="entry name" value="NEUROTR_ION_CHANNEL"/>
    <property type="match status" value="1"/>
</dbReference>
<proteinExistence type="inferred from homology"/>
<dbReference type="GO" id="GO:0022848">
    <property type="term" value="F:acetylcholine-gated monoatomic cation-selective channel activity"/>
    <property type="evidence" value="ECO:0007669"/>
    <property type="project" value="InterPro"/>
</dbReference>
<evidence type="ECO:0000256" key="11">
    <source>
        <dbReference type="ARBA" id="ARBA00034104"/>
    </source>
</evidence>
<evidence type="ECO:0000256" key="6">
    <source>
        <dbReference type="ARBA" id="ARBA00023136"/>
    </source>
</evidence>
<evidence type="ECO:0000256" key="8">
    <source>
        <dbReference type="ARBA" id="ARBA00023257"/>
    </source>
</evidence>
<protein>
    <recommendedName>
        <fullName evidence="13">Neurotransmitter-gated ion-channel ligand-binding domain-containing protein</fullName>
    </recommendedName>
</protein>
<keyword evidence="8" id="KW-0628">Postsynaptic cell membrane</keyword>
<evidence type="ECO:0000256" key="12">
    <source>
        <dbReference type="RuleBase" id="RU000687"/>
    </source>
</evidence>
<sequence length="177" mass="19755">MGRASAGAEWTDHNLMWNESEYGGVTDLRINPKYLWTPDVLMYNSADEGFSSTYPTNVVVASSGLCTHIPPGIFFSTCRIDITWYPFDDQKCKMKFGSWTYDSAKGSGAPSLCSSWQGGYKKNVENSIVHFTCMIFVDLTKAWTPLTDHYSGTVLIAFHDGHGQVSSVQEVNPKESW</sequence>
<dbReference type="PANTHER" id="PTHR18945">
    <property type="entry name" value="NEUROTRANSMITTER GATED ION CHANNEL"/>
    <property type="match status" value="1"/>
</dbReference>
<accession>A0AAW0SK27</accession>
<dbReference type="PRINTS" id="PR00252">
    <property type="entry name" value="NRIONCHANNEL"/>
</dbReference>
<evidence type="ECO:0000313" key="15">
    <source>
        <dbReference type="Proteomes" id="UP001487740"/>
    </source>
</evidence>
<evidence type="ECO:0000256" key="1">
    <source>
        <dbReference type="ARBA" id="ARBA00022448"/>
    </source>
</evidence>
<gene>
    <name evidence="14" type="ORF">O3P69_008456</name>
</gene>
<feature type="domain" description="Neurotransmitter-gated ion-channel ligand-binding" evidence="13">
    <location>
        <begin position="8"/>
        <end position="104"/>
    </location>
</feature>
<dbReference type="Pfam" id="PF02931">
    <property type="entry name" value="Neur_chan_LBD"/>
    <property type="match status" value="1"/>
</dbReference>
<keyword evidence="15" id="KW-1185">Reference proteome</keyword>
<name>A0AAW0SK27_SCYPA</name>
<reference evidence="14 15" key="1">
    <citation type="submission" date="2023-03" db="EMBL/GenBank/DDBJ databases">
        <title>High-quality genome of Scylla paramamosain provides insights in environmental adaptation.</title>
        <authorList>
            <person name="Zhang L."/>
        </authorList>
    </citation>
    <scope>NUCLEOTIDE SEQUENCE [LARGE SCALE GENOMIC DNA]</scope>
    <source>
        <strain evidence="14">LZ_2023a</strain>
        <tissue evidence="14">Muscle</tissue>
    </source>
</reference>
<keyword evidence="5 12" id="KW-0406">Ion transport</keyword>
<comment type="subcellular location">
    <subcellularLocation>
        <location evidence="11">Postsynaptic cell membrane</location>
        <topology evidence="11">Multi-pass membrane protein</topology>
    </subcellularLocation>
</comment>
<keyword evidence="7" id="KW-0675">Receptor</keyword>
<evidence type="ECO:0000256" key="7">
    <source>
        <dbReference type="ARBA" id="ARBA00023170"/>
    </source>
</evidence>
<evidence type="ECO:0000256" key="3">
    <source>
        <dbReference type="ARBA" id="ARBA00022692"/>
    </source>
</evidence>
<keyword evidence="2" id="KW-1003">Cell membrane</keyword>
<organism evidence="14 15">
    <name type="scientific">Scylla paramamosain</name>
    <name type="common">Mud crab</name>
    <dbReference type="NCBI Taxonomy" id="85552"/>
    <lineage>
        <taxon>Eukaryota</taxon>
        <taxon>Metazoa</taxon>
        <taxon>Ecdysozoa</taxon>
        <taxon>Arthropoda</taxon>
        <taxon>Crustacea</taxon>
        <taxon>Multicrustacea</taxon>
        <taxon>Malacostraca</taxon>
        <taxon>Eumalacostraca</taxon>
        <taxon>Eucarida</taxon>
        <taxon>Decapoda</taxon>
        <taxon>Pleocyemata</taxon>
        <taxon>Brachyura</taxon>
        <taxon>Eubrachyura</taxon>
        <taxon>Portunoidea</taxon>
        <taxon>Portunidae</taxon>
        <taxon>Portuninae</taxon>
        <taxon>Scylla</taxon>
    </lineage>
</organism>
<evidence type="ECO:0000313" key="14">
    <source>
        <dbReference type="EMBL" id="KAK8375673.1"/>
    </source>
</evidence>
<keyword evidence="3" id="KW-0812">Transmembrane</keyword>
<dbReference type="InterPro" id="IPR006202">
    <property type="entry name" value="Neur_chan_lig-bd"/>
</dbReference>
<keyword evidence="10 12" id="KW-0407">Ion channel</keyword>
<dbReference type="GO" id="GO:0045211">
    <property type="term" value="C:postsynaptic membrane"/>
    <property type="evidence" value="ECO:0007669"/>
    <property type="project" value="UniProtKB-SubCell"/>
</dbReference>
<dbReference type="Gene3D" id="2.70.170.10">
    <property type="entry name" value="Neurotransmitter-gated ion-channel ligand-binding domain"/>
    <property type="match status" value="1"/>
</dbReference>
<evidence type="ECO:0000256" key="4">
    <source>
        <dbReference type="ARBA" id="ARBA00023018"/>
    </source>
</evidence>
<evidence type="ECO:0000256" key="5">
    <source>
        <dbReference type="ARBA" id="ARBA00023065"/>
    </source>
</evidence>
<evidence type="ECO:0000256" key="10">
    <source>
        <dbReference type="ARBA" id="ARBA00023303"/>
    </source>
</evidence>
<dbReference type="PRINTS" id="PR00254">
    <property type="entry name" value="NICOTINICR"/>
</dbReference>
<dbReference type="InterPro" id="IPR036734">
    <property type="entry name" value="Neur_chan_lig-bd_sf"/>
</dbReference>
<evidence type="ECO:0000256" key="9">
    <source>
        <dbReference type="ARBA" id="ARBA00023286"/>
    </source>
</evidence>
<keyword evidence="9" id="KW-1071">Ligand-gated ion channel</keyword>